<keyword evidence="1" id="KW-0732">Signal</keyword>
<evidence type="ECO:0000313" key="3">
    <source>
        <dbReference type="Proteomes" id="UP000694844"/>
    </source>
</evidence>
<protein>
    <submittedName>
        <fullName evidence="4">Uncharacterized protein LOC111134233</fullName>
    </submittedName>
</protein>
<sequence length="259" mass="30014">MFLFFLLASGILEVLSYWHPHQHTSWNDVIGETHINTGIHGDVYVIDLFEHHGLIPELIRKGKKVVCYFSAGTAEEWRPDYSDFPRDALGDPDPNWERERWVDIRDTRVWNVMARRIALAKQYGCHGVDPDNVDGYTNNPGFQLSYDNQITFNRFLANEAHKHELAIGLKNDLLQIHDLVHYFDFAINESCEKYRYNSQSNCALYQPFFDARKAVFHIEYVDSTTEAHSQRSAICSHTDRPSDMNTIIKVSLNNFKVGC</sequence>
<accession>A0A8B8EGH9</accession>
<organism evidence="3 4">
    <name type="scientific">Crassostrea virginica</name>
    <name type="common">Eastern oyster</name>
    <dbReference type="NCBI Taxonomy" id="6565"/>
    <lineage>
        <taxon>Eukaryota</taxon>
        <taxon>Metazoa</taxon>
        <taxon>Spiralia</taxon>
        <taxon>Lophotrochozoa</taxon>
        <taxon>Mollusca</taxon>
        <taxon>Bivalvia</taxon>
        <taxon>Autobranchia</taxon>
        <taxon>Pteriomorphia</taxon>
        <taxon>Ostreida</taxon>
        <taxon>Ostreoidea</taxon>
        <taxon>Ostreidae</taxon>
        <taxon>Crassostrea</taxon>
    </lineage>
</organism>
<evidence type="ECO:0000313" key="4">
    <source>
        <dbReference type="RefSeq" id="XP_022338809.1"/>
    </source>
</evidence>
<dbReference type="InterPro" id="IPR017853">
    <property type="entry name" value="GH"/>
</dbReference>
<evidence type="ECO:0000256" key="1">
    <source>
        <dbReference type="SAM" id="SignalP"/>
    </source>
</evidence>
<feature type="domain" description="Glycoside-hydrolase family GH114 TIM-barrel" evidence="2">
    <location>
        <begin position="33"/>
        <end position="249"/>
    </location>
</feature>
<evidence type="ECO:0000259" key="2">
    <source>
        <dbReference type="Pfam" id="PF03537"/>
    </source>
</evidence>
<dbReference type="SUPFAM" id="SSF51445">
    <property type="entry name" value="(Trans)glycosidases"/>
    <property type="match status" value="1"/>
</dbReference>
<dbReference type="Proteomes" id="UP000694844">
    <property type="component" value="Chromosome 5"/>
</dbReference>
<dbReference type="AlphaFoldDB" id="A0A8B8EGH9"/>
<dbReference type="KEGG" id="cvn:111134233"/>
<proteinExistence type="predicted"/>
<dbReference type="OrthoDB" id="2108802at2759"/>
<dbReference type="InterPro" id="IPR004352">
    <property type="entry name" value="GH114_TIM-barrel"/>
</dbReference>
<dbReference type="GeneID" id="111134233"/>
<feature type="chain" id="PRO_5034143235" evidence="1">
    <location>
        <begin position="17"/>
        <end position="259"/>
    </location>
</feature>
<reference evidence="4" key="1">
    <citation type="submission" date="2025-08" db="UniProtKB">
        <authorList>
            <consortium name="RefSeq"/>
        </authorList>
    </citation>
    <scope>IDENTIFICATION</scope>
    <source>
        <tissue evidence="4">Whole sample</tissue>
    </source>
</reference>
<keyword evidence="3" id="KW-1185">Reference proteome</keyword>
<dbReference type="RefSeq" id="XP_022338809.1">
    <property type="nucleotide sequence ID" value="XM_022483101.1"/>
</dbReference>
<dbReference type="PANTHER" id="PTHR35273">
    <property type="entry name" value="ALPHA-1,4 POLYGALACTOSAMINIDASE, PUTATIVE (AFU_ORTHOLOGUE AFUA_3G07890)-RELATED"/>
    <property type="match status" value="1"/>
</dbReference>
<dbReference type="InterPro" id="IPR013785">
    <property type="entry name" value="Aldolase_TIM"/>
</dbReference>
<feature type="signal peptide" evidence="1">
    <location>
        <begin position="1"/>
        <end position="16"/>
    </location>
</feature>
<gene>
    <name evidence="4" type="primary">LOC111134233</name>
</gene>
<name>A0A8B8EGH9_CRAVI</name>
<dbReference type="Pfam" id="PF03537">
    <property type="entry name" value="Glyco_hydro_114"/>
    <property type="match status" value="1"/>
</dbReference>
<dbReference type="PANTHER" id="PTHR35273:SF2">
    <property type="entry name" value="ALPHA-GALACTOSIDASE"/>
    <property type="match status" value="1"/>
</dbReference>
<dbReference type="Gene3D" id="3.20.20.70">
    <property type="entry name" value="Aldolase class I"/>
    <property type="match status" value="1"/>
</dbReference>